<evidence type="ECO:0000256" key="5">
    <source>
        <dbReference type="ARBA" id="ARBA00022679"/>
    </source>
</evidence>
<keyword evidence="6 10" id="KW-0548">Nucleotidyltransferase</keyword>
<keyword evidence="9" id="KW-0238">DNA-binding</keyword>
<evidence type="ECO:0000256" key="4">
    <source>
        <dbReference type="ARBA" id="ARBA00022490"/>
    </source>
</evidence>
<keyword evidence="5 10" id="KW-0808">Transferase</keyword>
<evidence type="ECO:0000259" key="13">
    <source>
        <dbReference type="Pfam" id="PF02768"/>
    </source>
</evidence>
<dbReference type="Pfam" id="PF02768">
    <property type="entry name" value="DNA_pol3_beta_3"/>
    <property type="match status" value="1"/>
</dbReference>
<dbReference type="GO" id="GO:0003887">
    <property type="term" value="F:DNA-directed DNA polymerase activity"/>
    <property type="evidence" value="ECO:0007669"/>
    <property type="project" value="UniProtKB-UniRule"/>
</dbReference>
<dbReference type="InterPro" id="IPR001001">
    <property type="entry name" value="DNA_polIII_beta"/>
</dbReference>
<comment type="subunit">
    <text evidence="10">Forms a ring-shaped head-to-tail homodimer around DNA.</text>
</comment>
<comment type="subcellular location">
    <subcellularLocation>
        <location evidence="1 10">Cytoplasm</location>
    </subcellularLocation>
</comment>
<dbReference type="InterPro" id="IPR022634">
    <property type="entry name" value="DNA_polIII_beta_N"/>
</dbReference>
<dbReference type="GO" id="GO:0009360">
    <property type="term" value="C:DNA polymerase III complex"/>
    <property type="evidence" value="ECO:0007669"/>
    <property type="project" value="InterPro"/>
</dbReference>
<keyword evidence="7 10" id="KW-0235">DNA replication</keyword>
<dbReference type="PANTHER" id="PTHR30478:SF0">
    <property type="entry name" value="BETA SLIDING CLAMP"/>
    <property type="match status" value="1"/>
</dbReference>
<accession>A0A2Z6DV05</accession>
<organism evidence="14 15">
    <name type="scientific">Hydrogenophilus thermoluteolus</name>
    <name type="common">Pseudomonas hydrogenothermophila</name>
    <dbReference type="NCBI Taxonomy" id="297"/>
    <lineage>
        <taxon>Bacteria</taxon>
        <taxon>Pseudomonadati</taxon>
        <taxon>Pseudomonadota</taxon>
        <taxon>Hydrogenophilia</taxon>
        <taxon>Hydrogenophilales</taxon>
        <taxon>Hydrogenophilaceae</taxon>
        <taxon>Hydrogenophilus</taxon>
    </lineage>
</organism>
<gene>
    <name evidence="14" type="ORF">HPTL_0002</name>
</gene>
<feature type="domain" description="DNA polymerase III beta sliding clamp central" evidence="12">
    <location>
        <begin position="131"/>
        <end position="244"/>
    </location>
</feature>
<proteinExistence type="inferred from homology"/>
<dbReference type="Pfam" id="PF00712">
    <property type="entry name" value="DNA_pol3_beta"/>
    <property type="match status" value="1"/>
</dbReference>
<evidence type="ECO:0000256" key="1">
    <source>
        <dbReference type="ARBA" id="ARBA00004496"/>
    </source>
</evidence>
<dbReference type="SMART" id="SM00480">
    <property type="entry name" value="POL3Bc"/>
    <property type="match status" value="1"/>
</dbReference>
<comment type="function">
    <text evidence="10">Confers DNA tethering and processivity to DNA polymerases and other proteins. Acts as a clamp, forming a ring around DNA (a reaction catalyzed by the clamp-loading complex) which diffuses in an ATP-independent manner freely and bidirectionally along dsDNA. Initially characterized for its ability to contact the catalytic subunit of DNA polymerase III (Pol III), a complex, multichain enzyme responsible for most of the replicative synthesis in bacteria; Pol III exhibits 3'-5' exonuclease proofreading activity. The beta chain is required for initiation of replication as well as for processivity of DNA replication.</text>
</comment>
<evidence type="ECO:0000256" key="10">
    <source>
        <dbReference type="PIRNR" id="PIRNR000804"/>
    </source>
</evidence>
<evidence type="ECO:0000259" key="11">
    <source>
        <dbReference type="Pfam" id="PF00712"/>
    </source>
</evidence>
<evidence type="ECO:0000313" key="14">
    <source>
        <dbReference type="EMBL" id="BBD76272.1"/>
    </source>
</evidence>
<dbReference type="CDD" id="cd00140">
    <property type="entry name" value="beta_clamp"/>
    <property type="match status" value="1"/>
</dbReference>
<feature type="domain" description="DNA polymerase III beta sliding clamp N-terminal" evidence="11">
    <location>
        <begin position="3"/>
        <end position="120"/>
    </location>
</feature>
<dbReference type="SUPFAM" id="SSF55979">
    <property type="entry name" value="DNA clamp"/>
    <property type="match status" value="3"/>
</dbReference>
<evidence type="ECO:0000256" key="8">
    <source>
        <dbReference type="ARBA" id="ARBA00022932"/>
    </source>
</evidence>
<evidence type="ECO:0000256" key="6">
    <source>
        <dbReference type="ARBA" id="ARBA00022695"/>
    </source>
</evidence>
<dbReference type="RefSeq" id="WP_119334136.1">
    <property type="nucleotide sequence ID" value="NZ_AP018558.1"/>
</dbReference>
<dbReference type="NCBIfam" id="TIGR00663">
    <property type="entry name" value="dnan"/>
    <property type="match status" value="1"/>
</dbReference>
<keyword evidence="15" id="KW-1185">Reference proteome</keyword>
<dbReference type="GO" id="GO:0005737">
    <property type="term" value="C:cytoplasm"/>
    <property type="evidence" value="ECO:0007669"/>
    <property type="project" value="UniProtKB-SubCell"/>
</dbReference>
<dbReference type="Gene3D" id="3.10.150.10">
    <property type="entry name" value="DNA Polymerase III, subunit A, domain 2"/>
    <property type="match status" value="1"/>
</dbReference>
<comment type="similarity">
    <text evidence="2 10">Belongs to the beta sliding clamp family.</text>
</comment>
<dbReference type="AlphaFoldDB" id="A0A2Z6DV05"/>
<protein>
    <recommendedName>
        <fullName evidence="3 10">Beta sliding clamp</fullName>
    </recommendedName>
</protein>
<evidence type="ECO:0000256" key="2">
    <source>
        <dbReference type="ARBA" id="ARBA00010752"/>
    </source>
</evidence>
<keyword evidence="8 10" id="KW-0239">DNA-directed DNA polymerase</keyword>
<dbReference type="Gene3D" id="3.70.10.10">
    <property type="match status" value="1"/>
</dbReference>
<keyword evidence="4 10" id="KW-0963">Cytoplasm</keyword>
<dbReference type="InterPro" id="IPR046938">
    <property type="entry name" value="DNA_clamp_sf"/>
</dbReference>
<evidence type="ECO:0000256" key="7">
    <source>
        <dbReference type="ARBA" id="ARBA00022705"/>
    </source>
</evidence>
<dbReference type="KEGG" id="htl:HPTL_0002"/>
<dbReference type="InterPro" id="IPR022635">
    <property type="entry name" value="DNA_polIII_beta_C"/>
</dbReference>
<dbReference type="PANTHER" id="PTHR30478">
    <property type="entry name" value="DNA POLYMERASE III SUBUNIT BETA"/>
    <property type="match status" value="1"/>
</dbReference>
<name>A0A2Z6DV05_HYDTE</name>
<evidence type="ECO:0000256" key="9">
    <source>
        <dbReference type="ARBA" id="ARBA00023125"/>
    </source>
</evidence>
<dbReference type="PIRSF" id="PIRSF000804">
    <property type="entry name" value="DNA_pol_III_b"/>
    <property type="match status" value="1"/>
</dbReference>
<dbReference type="InterPro" id="IPR022637">
    <property type="entry name" value="DNA_polIII_beta_cen"/>
</dbReference>
<evidence type="ECO:0000256" key="3">
    <source>
        <dbReference type="ARBA" id="ARBA00021035"/>
    </source>
</evidence>
<dbReference type="Pfam" id="PF02767">
    <property type="entry name" value="DNA_pol3_beta_2"/>
    <property type="match status" value="1"/>
</dbReference>
<dbReference type="OrthoDB" id="8421503at2"/>
<reference evidence="14 15" key="1">
    <citation type="submission" date="2018-04" db="EMBL/GenBank/DDBJ databases">
        <title>Complete genome sequence of Hydrogenophilus thermoluteolus TH-1.</title>
        <authorList>
            <person name="Arai H."/>
        </authorList>
    </citation>
    <scope>NUCLEOTIDE SEQUENCE [LARGE SCALE GENOMIC DNA]</scope>
    <source>
        <strain evidence="14 15">TH-1</strain>
    </source>
</reference>
<dbReference type="GO" id="GO:0003677">
    <property type="term" value="F:DNA binding"/>
    <property type="evidence" value="ECO:0007669"/>
    <property type="project" value="UniProtKB-UniRule"/>
</dbReference>
<feature type="domain" description="DNA polymerase III beta sliding clamp C-terminal" evidence="13">
    <location>
        <begin position="246"/>
        <end position="366"/>
    </location>
</feature>
<dbReference type="GO" id="GO:0008408">
    <property type="term" value="F:3'-5' exonuclease activity"/>
    <property type="evidence" value="ECO:0007669"/>
    <property type="project" value="InterPro"/>
</dbReference>
<sequence length="367" mass="41120">MLIRAPRDTLLTPLAAAAGIVEKRQTKPILGCFLLERSDDGLTVTATDLEAQIVVRQPLGELAGENGACAVPAKKLLDILKSLPDGAEVQLLAEENTLKITSGRSRFTLHTLPAHDFPRLTPPSEGDQLTLTQHTLRRLVALTAFAMAQQDVRYYLNGLFFHLHDQNLHVVATDGHRLAHVEEAMPEFRDEREAILPRKTVLELQRLLSDSDQPVAITIAERQVVFTTGAVQFTSKIIEGKFPDYRRVIPMNHPVRIVFDRVELLRALQRVAVLAEDKLRPIKLTFETGLVRISGHNVEREEAVEEIEIHYEGAPLEIGFNVSYLIDVLTALTNEVIHIQLKDSMAAALITTPDDEHFHYVVMPMRL</sequence>
<dbReference type="EMBL" id="AP018558">
    <property type="protein sequence ID" value="BBD76272.1"/>
    <property type="molecule type" value="Genomic_DNA"/>
</dbReference>
<evidence type="ECO:0000313" key="15">
    <source>
        <dbReference type="Proteomes" id="UP000262004"/>
    </source>
</evidence>
<evidence type="ECO:0000259" key="12">
    <source>
        <dbReference type="Pfam" id="PF02767"/>
    </source>
</evidence>
<dbReference type="GO" id="GO:0006271">
    <property type="term" value="P:DNA strand elongation involved in DNA replication"/>
    <property type="evidence" value="ECO:0007669"/>
    <property type="project" value="TreeGrafter"/>
</dbReference>
<dbReference type="Proteomes" id="UP000262004">
    <property type="component" value="Chromosome"/>
</dbReference>